<evidence type="ECO:0000313" key="3">
    <source>
        <dbReference type="Proteomes" id="UP001597459"/>
    </source>
</evidence>
<protein>
    <submittedName>
        <fullName evidence="2">GNAT family N-acetyltransferase</fullName>
        <ecNumber evidence="2">2.3.-.-</ecNumber>
    </submittedName>
</protein>
<dbReference type="PROSITE" id="PS51186">
    <property type="entry name" value="GNAT"/>
    <property type="match status" value="1"/>
</dbReference>
<dbReference type="RefSeq" id="WP_176030675.1">
    <property type="nucleotide sequence ID" value="NZ_JBHSJV010000001.1"/>
</dbReference>
<reference evidence="3" key="1">
    <citation type="journal article" date="2019" name="Int. J. Syst. Evol. Microbiol.">
        <title>The Global Catalogue of Microorganisms (GCM) 10K type strain sequencing project: providing services to taxonomists for standard genome sequencing and annotation.</title>
        <authorList>
            <consortium name="The Broad Institute Genomics Platform"/>
            <consortium name="The Broad Institute Genome Sequencing Center for Infectious Disease"/>
            <person name="Wu L."/>
            <person name="Ma J."/>
        </authorList>
    </citation>
    <scope>NUCLEOTIDE SEQUENCE [LARGE SCALE GENOMIC DNA]</scope>
    <source>
        <strain evidence="3">KCTC 42423</strain>
    </source>
</reference>
<dbReference type="SUPFAM" id="SSF55729">
    <property type="entry name" value="Acyl-CoA N-acyltransferases (Nat)"/>
    <property type="match status" value="1"/>
</dbReference>
<keyword evidence="2" id="KW-0012">Acyltransferase</keyword>
<dbReference type="InterPro" id="IPR016181">
    <property type="entry name" value="Acyl_CoA_acyltransferase"/>
</dbReference>
<dbReference type="InterPro" id="IPR051531">
    <property type="entry name" value="N-acetyltransferase"/>
</dbReference>
<dbReference type="GO" id="GO:0016746">
    <property type="term" value="F:acyltransferase activity"/>
    <property type="evidence" value="ECO:0007669"/>
    <property type="project" value="UniProtKB-KW"/>
</dbReference>
<feature type="domain" description="N-acetyltransferase" evidence="1">
    <location>
        <begin position="13"/>
        <end position="171"/>
    </location>
</feature>
<dbReference type="Pfam" id="PF13302">
    <property type="entry name" value="Acetyltransf_3"/>
    <property type="match status" value="1"/>
</dbReference>
<dbReference type="PANTHER" id="PTHR43792:SF1">
    <property type="entry name" value="N-ACETYLTRANSFERASE DOMAIN-CONTAINING PROTEIN"/>
    <property type="match status" value="1"/>
</dbReference>
<name>A0ABW5NGB9_9FLAO</name>
<comment type="caution">
    <text evidence="2">The sequence shown here is derived from an EMBL/GenBank/DDBJ whole genome shotgun (WGS) entry which is preliminary data.</text>
</comment>
<dbReference type="Gene3D" id="3.40.630.30">
    <property type="match status" value="1"/>
</dbReference>
<proteinExistence type="predicted"/>
<accession>A0ABW5NGB9</accession>
<organism evidence="2 3">
    <name type="scientific">Aquimarina hainanensis</name>
    <dbReference type="NCBI Taxonomy" id="1578017"/>
    <lineage>
        <taxon>Bacteria</taxon>
        <taxon>Pseudomonadati</taxon>
        <taxon>Bacteroidota</taxon>
        <taxon>Flavobacteriia</taxon>
        <taxon>Flavobacteriales</taxon>
        <taxon>Flavobacteriaceae</taxon>
        <taxon>Aquimarina</taxon>
    </lineage>
</organism>
<keyword evidence="2" id="KW-0808">Transferase</keyword>
<dbReference type="PANTHER" id="PTHR43792">
    <property type="entry name" value="GNAT FAMILY, PUTATIVE (AFU_ORTHOLOGUE AFUA_3G00765)-RELATED-RELATED"/>
    <property type="match status" value="1"/>
</dbReference>
<dbReference type="EMBL" id="JBHULX010000045">
    <property type="protein sequence ID" value="MFD2593273.1"/>
    <property type="molecule type" value="Genomic_DNA"/>
</dbReference>
<dbReference type="InterPro" id="IPR000182">
    <property type="entry name" value="GNAT_dom"/>
</dbReference>
<dbReference type="EC" id="2.3.-.-" evidence="2"/>
<gene>
    <name evidence="2" type="ORF">ACFSTE_20720</name>
</gene>
<sequence length="171" mass="19481">MEEVYVTFETERLIVRPTSVEDCSFVLALFNTPKSIKYIGDRNIKTIEEAEVYIKKRMRSQLERLGYSNYTVIRKSDGAKIGCCGLYDREGVEGIDIGFSLLPEYEGKGYAYESVSKLKEIAENRFALTKIRAITKKDNVGSQKLLKKIGLEQIGVLTLPNETEELYLFSN</sequence>
<evidence type="ECO:0000313" key="2">
    <source>
        <dbReference type="EMBL" id="MFD2593273.1"/>
    </source>
</evidence>
<keyword evidence="3" id="KW-1185">Reference proteome</keyword>
<evidence type="ECO:0000259" key="1">
    <source>
        <dbReference type="PROSITE" id="PS51186"/>
    </source>
</evidence>
<dbReference type="Proteomes" id="UP001597459">
    <property type="component" value="Unassembled WGS sequence"/>
</dbReference>